<accession>A0A1I7E9K6</accession>
<dbReference type="RefSeq" id="WP_027261997.1">
    <property type="nucleotide sequence ID" value="NZ_FPAW01000053.1"/>
</dbReference>
<proteinExistence type="predicted"/>
<organism evidence="1 2">
    <name type="scientific">Sedimentitalea nanhaiensis</name>
    <dbReference type="NCBI Taxonomy" id="999627"/>
    <lineage>
        <taxon>Bacteria</taxon>
        <taxon>Pseudomonadati</taxon>
        <taxon>Pseudomonadota</taxon>
        <taxon>Alphaproteobacteria</taxon>
        <taxon>Rhodobacterales</taxon>
        <taxon>Paracoccaceae</taxon>
        <taxon>Sedimentitalea</taxon>
    </lineage>
</organism>
<dbReference type="Proteomes" id="UP000182466">
    <property type="component" value="Unassembled WGS sequence"/>
</dbReference>
<dbReference type="OrthoDB" id="7347529at2"/>
<name>A0A1I7E9K6_9RHOB</name>
<evidence type="ECO:0000313" key="1">
    <source>
        <dbReference type="EMBL" id="SFU20656.1"/>
    </source>
</evidence>
<sequence length="184" mass="21212">MTERRILWRRLDAKGHDACRALFQNDEWVLDGAAVYLENRDITNVRYRVRCDSNWICKSAYVHGWCGPTKVDVEIAREDDGLWRCNGMEITAVSGAWDVDLGFTPTTNTCAIRRLGLDVGQRKRGVAAWLDASDWKLKPLEQYYDRFAATGYEYGSSEHGFQARLETDNFGFVREYPGLWEAEE</sequence>
<reference evidence="1 2" key="1">
    <citation type="submission" date="2016-10" db="EMBL/GenBank/DDBJ databases">
        <authorList>
            <person name="de Groot N.N."/>
        </authorList>
    </citation>
    <scope>NUCLEOTIDE SEQUENCE [LARGE SCALE GENOMIC DNA]</scope>
    <source>
        <strain evidence="1 2">CGMCC 1.10959</strain>
    </source>
</reference>
<dbReference type="InterPro" id="IPR009467">
    <property type="entry name" value="Glycolipid-bd_prot_put"/>
</dbReference>
<dbReference type="Pfam" id="PF06475">
    <property type="entry name" value="Glycolipid_bind"/>
    <property type="match status" value="1"/>
</dbReference>
<dbReference type="STRING" id="999627.SAMN05216236_1531"/>
<dbReference type="SUPFAM" id="SSF159275">
    <property type="entry name" value="PA1994-like"/>
    <property type="match status" value="1"/>
</dbReference>
<evidence type="ECO:0000313" key="2">
    <source>
        <dbReference type="Proteomes" id="UP000182466"/>
    </source>
</evidence>
<keyword evidence="2" id="KW-1185">Reference proteome</keyword>
<dbReference type="AlphaFoldDB" id="A0A1I7E9K6"/>
<evidence type="ECO:0008006" key="3">
    <source>
        <dbReference type="Google" id="ProtNLM"/>
    </source>
</evidence>
<dbReference type="EMBL" id="FPAW01000053">
    <property type="protein sequence ID" value="SFU20656.1"/>
    <property type="molecule type" value="Genomic_DNA"/>
</dbReference>
<gene>
    <name evidence="1" type="ORF">SAMN05216236_1531</name>
</gene>
<protein>
    <recommendedName>
        <fullName evidence="3">Glycolipid-binding</fullName>
    </recommendedName>
</protein>